<accession>A0A2P4ZZW7</accession>
<feature type="domain" description="SMP-30/Gluconolactonase/LRE-like region" evidence="4">
    <location>
        <begin position="22"/>
        <end position="271"/>
    </location>
</feature>
<organism evidence="5 6">
    <name type="scientific">Trichoderma gamsii</name>
    <dbReference type="NCBI Taxonomy" id="398673"/>
    <lineage>
        <taxon>Eukaryota</taxon>
        <taxon>Fungi</taxon>
        <taxon>Dikarya</taxon>
        <taxon>Ascomycota</taxon>
        <taxon>Pezizomycotina</taxon>
        <taxon>Sordariomycetes</taxon>
        <taxon>Hypocreomycetidae</taxon>
        <taxon>Hypocreales</taxon>
        <taxon>Hypocreaceae</taxon>
        <taxon>Trichoderma</taxon>
    </lineage>
</organism>
<evidence type="ECO:0000256" key="1">
    <source>
        <dbReference type="ARBA" id="ARBA00008853"/>
    </source>
</evidence>
<evidence type="ECO:0000259" key="4">
    <source>
        <dbReference type="Pfam" id="PF08450"/>
    </source>
</evidence>
<dbReference type="EMBL" id="JPDN02000003">
    <property type="protein sequence ID" value="PON29803.1"/>
    <property type="molecule type" value="Genomic_DNA"/>
</dbReference>
<dbReference type="PRINTS" id="PR01790">
    <property type="entry name" value="SMP30FAMILY"/>
</dbReference>
<keyword evidence="6" id="KW-1185">Reference proteome</keyword>
<feature type="binding site" evidence="3">
    <location>
        <position position="24"/>
    </location>
    <ligand>
        <name>a divalent metal cation</name>
        <dbReference type="ChEBI" id="CHEBI:60240"/>
    </ligand>
</feature>
<dbReference type="InterPro" id="IPR005511">
    <property type="entry name" value="SMP-30"/>
</dbReference>
<evidence type="ECO:0000313" key="6">
    <source>
        <dbReference type="Proteomes" id="UP000054821"/>
    </source>
</evidence>
<feature type="binding site" evidence="3">
    <location>
        <position position="118"/>
    </location>
    <ligand>
        <name>substrate</name>
    </ligand>
</feature>
<dbReference type="GO" id="GO:0004341">
    <property type="term" value="F:gluconolactonase activity"/>
    <property type="evidence" value="ECO:0007669"/>
    <property type="project" value="TreeGrafter"/>
</dbReference>
<dbReference type="PANTHER" id="PTHR10907">
    <property type="entry name" value="REGUCALCIN"/>
    <property type="match status" value="1"/>
</dbReference>
<dbReference type="Proteomes" id="UP000054821">
    <property type="component" value="Unassembled WGS sequence"/>
</dbReference>
<name>A0A2P4ZZW7_9HYPO</name>
<feature type="binding site" evidence="3">
    <location>
        <position position="216"/>
    </location>
    <ligand>
        <name>a divalent metal cation</name>
        <dbReference type="ChEBI" id="CHEBI:60240"/>
    </ligand>
</feature>
<evidence type="ECO:0000256" key="2">
    <source>
        <dbReference type="PIRSR" id="PIRSR605511-1"/>
    </source>
</evidence>
<sequence length="367" mass="40285">MASPGLQQWKVDKPWLELKCALGEGPFYEKETNSVRLVDIKKSQILTVSAADKGDGSSLRVIQLDTRPTVTVDIEGVDPQDRILIGVKHGVAVLDRQAGTYAMLVPFNEQNNERIRSNDGAADPHGKLWLGSMTDIEYGEPQPEGFLARFGSPKSREDVLTGLSIPNGIGWSPDNKTMYFTHSKSREVFAFDYSLETGAVSNKRLWYQHEGPGEPDGFRVDVDGNVWHAIWGESTVLKINPEGKVIGSVTLPTRHITCVQFVGTELVITSAADDEGNDLSKKYGGSIFKQQQQQQQQQQAFALTTAALTPTSHWLRARGAWSVSRNPLQTSKLKNRSAAEEAGKYLVNAKPGSSQPSYDALASINSL</sequence>
<dbReference type="STRING" id="398673.A0A2P4ZZW7"/>
<reference evidence="5 6" key="1">
    <citation type="journal article" date="2016" name="Genome Announc.">
        <title>Draft Whole-Genome Sequence of Trichoderma gamsii T6085, a Promising Biocontrol Agent of Fusarium Head Blight on Wheat.</title>
        <authorList>
            <person name="Baroncelli R."/>
            <person name="Zapparata A."/>
            <person name="Piaggeschi G."/>
            <person name="Sarrocco S."/>
            <person name="Vannacci G."/>
        </authorList>
    </citation>
    <scope>NUCLEOTIDE SEQUENCE [LARGE SCALE GENOMIC DNA]</scope>
    <source>
        <strain evidence="5 6">T6085</strain>
    </source>
</reference>
<feature type="binding site" evidence="3">
    <location>
        <position position="116"/>
    </location>
    <ligand>
        <name>substrate</name>
    </ligand>
</feature>
<comment type="cofactor">
    <cofactor evidence="3">
        <name>Zn(2+)</name>
        <dbReference type="ChEBI" id="CHEBI:29105"/>
    </cofactor>
    <text evidence="3">Binds 1 divalent metal cation per subunit.</text>
</comment>
<proteinExistence type="inferred from homology"/>
<dbReference type="Gene3D" id="2.120.10.30">
    <property type="entry name" value="TolB, C-terminal domain"/>
    <property type="match status" value="1"/>
</dbReference>
<evidence type="ECO:0000256" key="3">
    <source>
        <dbReference type="PIRSR" id="PIRSR605511-2"/>
    </source>
</evidence>
<dbReference type="GeneID" id="29985485"/>
<dbReference type="PANTHER" id="PTHR10907:SF47">
    <property type="entry name" value="REGUCALCIN"/>
    <property type="match status" value="1"/>
</dbReference>
<keyword evidence="3" id="KW-0479">Metal-binding</keyword>
<dbReference type="SUPFAM" id="SSF63829">
    <property type="entry name" value="Calcium-dependent phosphotriesterase"/>
    <property type="match status" value="1"/>
</dbReference>
<feature type="binding site" evidence="3">
    <location>
        <position position="167"/>
    </location>
    <ligand>
        <name>a divalent metal cation</name>
        <dbReference type="ChEBI" id="CHEBI:60240"/>
    </ligand>
</feature>
<feature type="active site" description="Proton donor/acceptor" evidence="2">
    <location>
        <position position="216"/>
    </location>
</feature>
<keyword evidence="3" id="KW-0862">Zinc</keyword>
<dbReference type="AlphaFoldDB" id="A0A2P4ZZW7"/>
<dbReference type="RefSeq" id="XP_024406521.1">
    <property type="nucleotide sequence ID" value="XM_024548705.1"/>
</dbReference>
<gene>
    <name evidence="5" type="ORF">TGAM01_v201169</name>
</gene>
<dbReference type="InterPro" id="IPR013658">
    <property type="entry name" value="SGL"/>
</dbReference>
<evidence type="ECO:0000313" key="5">
    <source>
        <dbReference type="EMBL" id="PON29803.1"/>
    </source>
</evidence>
<dbReference type="InterPro" id="IPR011042">
    <property type="entry name" value="6-blade_b-propeller_TolB-like"/>
</dbReference>
<protein>
    <recommendedName>
        <fullName evidence="4">SMP-30/Gluconolactonase/LRE-like region domain-containing protein</fullName>
    </recommendedName>
</protein>
<dbReference type="Pfam" id="PF08450">
    <property type="entry name" value="SGL"/>
    <property type="match status" value="1"/>
</dbReference>
<comment type="similarity">
    <text evidence="1">Belongs to the SMP-30/CGR1 family.</text>
</comment>
<dbReference type="GO" id="GO:0005509">
    <property type="term" value="F:calcium ion binding"/>
    <property type="evidence" value="ECO:0007669"/>
    <property type="project" value="TreeGrafter"/>
</dbReference>
<comment type="caution">
    <text evidence="5">The sequence shown here is derived from an EMBL/GenBank/DDBJ whole genome shotgun (WGS) entry which is preliminary data.</text>
</comment>